<dbReference type="PANTHER" id="PTHR12935:SF0">
    <property type="entry name" value="GAMMA-GLUTAMYLCYCLOTRANSFERASE"/>
    <property type="match status" value="1"/>
</dbReference>
<sequence>MDGEDKPYDRAVASSCYFKEALRAIPWRKRSEQHNVQHLSCPSEQRRKQSLSEHPFDLDSDFSELETKRGTVLYLAYGSNLSVETFRGKRGIRPLAQVNVQVPTLKLTFDLPGVPYAEPCFANTARRDPEDDPPSRAAVASSLTEKTPLLVAPASAPHTANEDYHKNRWHKGLIGVVYEVTLTDYAHIIATEGGGSSYQDILVDCYPLPTDPTLPVSPTPATAPFKAHTLFSPAIPADQPAPPSGGGRFQRPDTSYAQPSARYLKLITDGAAECALPEEYRAYLAQLRAYTPTSQQQRMGAFVFLGFWFPIVMFVFGLQGVFGDKKGRSPAWLVLLTGAIFRAVWASYDGFFKEIFGEGERTVKRSGGGDGSAGGREEGMAARMMVWRKRKSGGAGVEQKEAVHAV</sequence>
<feature type="binding site" evidence="4">
    <location>
        <begin position="74"/>
        <end position="79"/>
    </location>
    <ligand>
        <name>substrate</name>
    </ligand>
</feature>
<dbReference type="InterPro" id="IPR017939">
    <property type="entry name" value="G-Glutamylcylcotransferase"/>
</dbReference>
<reference evidence="7 8" key="1">
    <citation type="submission" date="2017-03" db="EMBL/GenBank/DDBJ databases">
        <title>Genomes of endolithic fungi from Antarctica.</title>
        <authorList>
            <person name="Coleine C."/>
            <person name="Masonjones S."/>
            <person name="Stajich J.E."/>
        </authorList>
    </citation>
    <scope>NUCLEOTIDE SEQUENCE [LARGE SCALE GENOMIC DNA]</scope>
    <source>
        <strain evidence="7 8">CCFEE 5187</strain>
    </source>
</reference>
<evidence type="ECO:0000256" key="6">
    <source>
        <dbReference type="SAM" id="Phobius"/>
    </source>
</evidence>
<dbReference type="GO" id="GO:0003839">
    <property type="term" value="F:gamma-glutamylcyclotransferase activity"/>
    <property type="evidence" value="ECO:0007669"/>
    <property type="project" value="UniProtKB-EC"/>
</dbReference>
<feature type="transmembrane region" description="Helical" evidence="6">
    <location>
        <begin position="299"/>
        <end position="318"/>
    </location>
</feature>
<keyword evidence="6" id="KW-0812">Transmembrane</keyword>
<dbReference type="STRING" id="331657.A0A4U0WN75"/>
<dbReference type="EMBL" id="NAJN01001458">
    <property type="protein sequence ID" value="TKA63065.1"/>
    <property type="molecule type" value="Genomic_DNA"/>
</dbReference>
<keyword evidence="6" id="KW-1133">Transmembrane helix</keyword>
<comment type="caution">
    <text evidence="7">The sequence shown here is derived from an EMBL/GenBank/DDBJ whole genome shotgun (WGS) entry which is preliminary data.</text>
</comment>
<dbReference type="PANTHER" id="PTHR12935">
    <property type="entry name" value="GAMMA-GLUTAMYLCYCLOTRANSFERASE"/>
    <property type="match status" value="1"/>
</dbReference>
<dbReference type="Gene3D" id="3.10.490.10">
    <property type="entry name" value="Gamma-glutamyl cyclotransferase-like"/>
    <property type="match status" value="1"/>
</dbReference>
<feature type="active site" description="Proton acceptor" evidence="3">
    <location>
        <position position="192"/>
    </location>
</feature>
<organism evidence="7 8">
    <name type="scientific">Cryomyces minteri</name>
    <dbReference type="NCBI Taxonomy" id="331657"/>
    <lineage>
        <taxon>Eukaryota</taxon>
        <taxon>Fungi</taxon>
        <taxon>Dikarya</taxon>
        <taxon>Ascomycota</taxon>
        <taxon>Pezizomycotina</taxon>
        <taxon>Dothideomycetes</taxon>
        <taxon>Dothideomycetes incertae sedis</taxon>
        <taxon>Cryomyces</taxon>
    </lineage>
</organism>
<keyword evidence="8" id="KW-1185">Reference proteome</keyword>
<proteinExistence type="predicted"/>
<evidence type="ECO:0000256" key="3">
    <source>
        <dbReference type="PIRSR" id="PIRSR617939-1"/>
    </source>
</evidence>
<gene>
    <name evidence="7" type="ORF">B0A49_10394</name>
</gene>
<evidence type="ECO:0000313" key="8">
    <source>
        <dbReference type="Proteomes" id="UP000308768"/>
    </source>
</evidence>
<evidence type="ECO:0000256" key="4">
    <source>
        <dbReference type="PIRSR" id="PIRSR617939-2"/>
    </source>
</evidence>
<name>A0A4U0WN75_9PEZI</name>
<keyword evidence="6" id="KW-0472">Membrane</keyword>
<accession>A0A4U0WN75</accession>
<dbReference type="EC" id="4.3.2.9" evidence="1"/>
<keyword evidence="2" id="KW-0456">Lyase</keyword>
<feature type="region of interest" description="Disordered" evidence="5">
    <location>
        <begin position="36"/>
        <end position="57"/>
    </location>
</feature>
<dbReference type="Proteomes" id="UP000308768">
    <property type="component" value="Unassembled WGS sequence"/>
</dbReference>
<feature type="transmembrane region" description="Helical" evidence="6">
    <location>
        <begin position="330"/>
        <end position="348"/>
    </location>
</feature>
<protein>
    <recommendedName>
        <fullName evidence="1">gamma-glutamylcyclotransferase</fullName>
        <ecNumber evidence="1">4.3.2.9</ecNumber>
    </recommendedName>
</protein>
<evidence type="ECO:0000256" key="2">
    <source>
        <dbReference type="ARBA" id="ARBA00023239"/>
    </source>
</evidence>
<dbReference type="OrthoDB" id="2017317at2759"/>
<feature type="compositionally biased region" description="Basic and acidic residues" evidence="5">
    <location>
        <begin position="44"/>
        <end position="57"/>
    </location>
</feature>
<feature type="binding site" evidence="4">
    <location>
        <position position="263"/>
    </location>
    <ligand>
        <name>substrate</name>
    </ligand>
</feature>
<dbReference type="AlphaFoldDB" id="A0A4U0WN75"/>
<evidence type="ECO:0000256" key="1">
    <source>
        <dbReference type="ARBA" id="ARBA00012346"/>
    </source>
</evidence>
<evidence type="ECO:0000313" key="7">
    <source>
        <dbReference type="EMBL" id="TKA63065.1"/>
    </source>
</evidence>
<evidence type="ECO:0000256" key="5">
    <source>
        <dbReference type="SAM" id="MobiDB-lite"/>
    </source>
</evidence>